<comment type="caution">
    <text evidence="1">The sequence shown here is derived from an EMBL/GenBank/DDBJ whole genome shotgun (WGS) entry which is preliminary data.</text>
</comment>
<sequence>MFQKQGIVIIGSFALIDRRVFIECGFQNMKVNKKFPHFTLTQNIIGTITTSKEMKQNTNEKQIRKYLFKHSPAFVFLTSSNPDVHSGLCGKRSK</sequence>
<reference evidence="1" key="1">
    <citation type="submission" date="2019-08" db="EMBL/GenBank/DDBJ databases">
        <authorList>
            <person name="Kucharzyk K."/>
            <person name="Murdoch R.W."/>
            <person name="Higgins S."/>
            <person name="Loffler F."/>
        </authorList>
    </citation>
    <scope>NUCLEOTIDE SEQUENCE</scope>
</reference>
<proteinExistence type="predicted"/>
<name>A0A645I1F1_9ZZZZ</name>
<evidence type="ECO:0000313" key="1">
    <source>
        <dbReference type="EMBL" id="MPN45105.1"/>
    </source>
</evidence>
<protein>
    <submittedName>
        <fullName evidence="1">Uncharacterized protein</fullName>
    </submittedName>
</protein>
<dbReference type="EMBL" id="VSSQ01104734">
    <property type="protein sequence ID" value="MPN45105.1"/>
    <property type="molecule type" value="Genomic_DNA"/>
</dbReference>
<organism evidence="1">
    <name type="scientific">bioreactor metagenome</name>
    <dbReference type="NCBI Taxonomy" id="1076179"/>
    <lineage>
        <taxon>unclassified sequences</taxon>
        <taxon>metagenomes</taxon>
        <taxon>ecological metagenomes</taxon>
    </lineage>
</organism>
<accession>A0A645I1F1</accession>
<gene>
    <name evidence="1" type="ORF">SDC9_192672</name>
</gene>
<dbReference type="AlphaFoldDB" id="A0A645I1F1"/>